<dbReference type="AlphaFoldDB" id="A0A0Q5U662"/>
<reference evidence="2 3" key="2">
    <citation type="journal article" date="2008" name="Bioinformatics">
        <title>Assembly reconciliation.</title>
        <authorList>
            <person name="Zimin A.V."/>
            <person name="Smith D.R."/>
            <person name="Sutton G."/>
            <person name="Yorke J.A."/>
        </authorList>
    </citation>
    <scope>NUCLEOTIDE SEQUENCE [LARGE SCALE GENOMIC DNA]</scope>
    <source>
        <strain evidence="2 3">TSC#14021-0224.01</strain>
    </source>
</reference>
<accession>A0A0Q5U662</accession>
<feature type="compositionally biased region" description="Polar residues" evidence="1">
    <location>
        <begin position="139"/>
        <end position="150"/>
    </location>
</feature>
<sequence>MVKSMKMHKMQNALSARLMVNMEMVSDPAIQHPAILMYEMLVPDNYGHTGSVEELQSNEVAPDVQSRLLRLTQHLPVVRGGQTGRGGGVPHKPQRLRAGDKACAAAGESMDASPSGQLKDAGSADRDPWPEAPYISEHGSYSRQLSSASGHNEAGTQIQVCKPAAGGFWGSSSGNLWHLNIM</sequence>
<reference evidence="2 3" key="1">
    <citation type="journal article" date="2007" name="Nature">
        <title>Evolution of genes and genomes on the Drosophila phylogeny.</title>
        <authorList>
            <consortium name="Drosophila 12 Genomes Consortium"/>
            <person name="Clark A.G."/>
            <person name="Eisen M.B."/>
            <person name="Smith D.R."/>
            <person name="Bergman C.M."/>
            <person name="Oliver B."/>
            <person name="Markow T.A."/>
            <person name="Kaufman T.C."/>
            <person name="Kellis M."/>
            <person name="Gelbart W."/>
            <person name="Iyer V.N."/>
            <person name="Pollard D.A."/>
            <person name="Sackton T.B."/>
            <person name="Larracuente A.M."/>
            <person name="Singh N.D."/>
            <person name="Abad J.P."/>
            <person name="Abt D.N."/>
            <person name="Adryan B."/>
            <person name="Aguade M."/>
            <person name="Akashi H."/>
            <person name="Anderson W.W."/>
            <person name="Aquadro C.F."/>
            <person name="Ardell D.H."/>
            <person name="Arguello R."/>
            <person name="Artieri C.G."/>
            <person name="Barbash D.A."/>
            <person name="Barker D."/>
            <person name="Barsanti P."/>
            <person name="Batterham P."/>
            <person name="Batzoglou S."/>
            <person name="Begun D."/>
            <person name="Bhutkar A."/>
            <person name="Blanco E."/>
            <person name="Bosak S.A."/>
            <person name="Bradley R.K."/>
            <person name="Brand A.D."/>
            <person name="Brent M.R."/>
            <person name="Brooks A.N."/>
            <person name="Brown R.H."/>
            <person name="Butlin R.K."/>
            <person name="Caggese C."/>
            <person name="Calvi B.R."/>
            <person name="Bernardo de Carvalho A."/>
            <person name="Caspi A."/>
            <person name="Castrezana S."/>
            <person name="Celniker S.E."/>
            <person name="Chang J.L."/>
            <person name="Chapple C."/>
            <person name="Chatterji S."/>
            <person name="Chinwalla A."/>
            <person name="Civetta A."/>
            <person name="Clifton S.W."/>
            <person name="Comeron J.M."/>
            <person name="Costello J.C."/>
            <person name="Coyne J.A."/>
            <person name="Daub J."/>
            <person name="David R.G."/>
            <person name="Delcher A.L."/>
            <person name="Delehaunty K."/>
            <person name="Do C.B."/>
            <person name="Ebling H."/>
            <person name="Edwards K."/>
            <person name="Eickbush T."/>
            <person name="Evans J.D."/>
            <person name="Filipski A."/>
            <person name="Findeiss S."/>
            <person name="Freyhult E."/>
            <person name="Fulton L."/>
            <person name="Fulton R."/>
            <person name="Garcia A.C."/>
            <person name="Gardiner A."/>
            <person name="Garfield D.A."/>
            <person name="Garvin B.E."/>
            <person name="Gibson G."/>
            <person name="Gilbert D."/>
            <person name="Gnerre S."/>
            <person name="Godfrey J."/>
            <person name="Good R."/>
            <person name="Gotea V."/>
            <person name="Gravely B."/>
            <person name="Greenberg A.J."/>
            <person name="Griffiths-Jones S."/>
            <person name="Gross S."/>
            <person name="Guigo R."/>
            <person name="Gustafson E.A."/>
            <person name="Haerty W."/>
            <person name="Hahn M.W."/>
            <person name="Halligan D.L."/>
            <person name="Halpern A.L."/>
            <person name="Halter G.M."/>
            <person name="Han M.V."/>
            <person name="Heger A."/>
            <person name="Hillier L."/>
            <person name="Hinrichs A.S."/>
            <person name="Holmes I."/>
            <person name="Hoskins R.A."/>
            <person name="Hubisz M.J."/>
            <person name="Hultmark D."/>
            <person name="Huntley M.A."/>
            <person name="Jaffe D.B."/>
            <person name="Jagadeeshan S."/>
            <person name="Jeck W.R."/>
            <person name="Johnson J."/>
            <person name="Jones C.D."/>
            <person name="Jordan W.C."/>
            <person name="Karpen G.H."/>
            <person name="Kataoka E."/>
            <person name="Keightley P.D."/>
            <person name="Kheradpour P."/>
            <person name="Kirkness E.F."/>
            <person name="Koerich L.B."/>
            <person name="Kristiansen K."/>
            <person name="Kudrna D."/>
            <person name="Kulathinal R.J."/>
            <person name="Kumar S."/>
            <person name="Kwok R."/>
            <person name="Lander E."/>
            <person name="Langley C.H."/>
            <person name="Lapoint R."/>
            <person name="Lazzaro B.P."/>
            <person name="Lee S.J."/>
            <person name="Levesque L."/>
            <person name="Li R."/>
            <person name="Lin C.F."/>
            <person name="Lin M.F."/>
            <person name="Lindblad-Toh K."/>
            <person name="Llopart A."/>
            <person name="Long M."/>
            <person name="Low L."/>
            <person name="Lozovsky E."/>
            <person name="Lu J."/>
            <person name="Luo M."/>
            <person name="Machado C.A."/>
            <person name="Makalowski W."/>
            <person name="Marzo M."/>
            <person name="Matsuda M."/>
            <person name="Matzkin L."/>
            <person name="McAllister B."/>
            <person name="McBride C.S."/>
            <person name="McKernan B."/>
            <person name="McKernan K."/>
            <person name="Mendez-Lago M."/>
            <person name="Minx P."/>
            <person name="Mollenhauer M.U."/>
            <person name="Montooth K."/>
            <person name="Mount S.M."/>
            <person name="Mu X."/>
            <person name="Myers E."/>
            <person name="Negre B."/>
            <person name="Newfeld S."/>
            <person name="Nielsen R."/>
            <person name="Noor M.A."/>
            <person name="O'Grady P."/>
            <person name="Pachter L."/>
            <person name="Papaceit M."/>
            <person name="Parisi M.J."/>
            <person name="Parisi M."/>
            <person name="Parts L."/>
            <person name="Pedersen J.S."/>
            <person name="Pesole G."/>
            <person name="Phillippy A.M."/>
            <person name="Ponting C.P."/>
            <person name="Pop M."/>
            <person name="Porcelli D."/>
            <person name="Powell J.R."/>
            <person name="Prohaska S."/>
            <person name="Pruitt K."/>
            <person name="Puig M."/>
            <person name="Quesneville H."/>
            <person name="Ram K.R."/>
            <person name="Rand D."/>
            <person name="Rasmussen M.D."/>
            <person name="Reed L.K."/>
            <person name="Reenan R."/>
            <person name="Reily A."/>
            <person name="Remington K.A."/>
            <person name="Rieger T.T."/>
            <person name="Ritchie M.G."/>
            <person name="Robin C."/>
            <person name="Rogers Y.H."/>
            <person name="Rohde C."/>
            <person name="Rozas J."/>
            <person name="Rubenfield M.J."/>
            <person name="Ruiz A."/>
            <person name="Russo S."/>
            <person name="Salzberg S.L."/>
            <person name="Sanchez-Gracia A."/>
            <person name="Saranga D.J."/>
            <person name="Sato H."/>
            <person name="Schaeffer S.W."/>
            <person name="Schatz M.C."/>
            <person name="Schlenke T."/>
            <person name="Schwartz R."/>
            <person name="Segarra C."/>
            <person name="Singh R.S."/>
            <person name="Sirot L."/>
            <person name="Sirota M."/>
            <person name="Sisneros N.B."/>
            <person name="Smith C.D."/>
            <person name="Smith T.F."/>
            <person name="Spieth J."/>
            <person name="Stage D.E."/>
            <person name="Stark A."/>
            <person name="Stephan W."/>
            <person name="Strausberg R.L."/>
            <person name="Strempel S."/>
            <person name="Sturgill D."/>
            <person name="Sutton G."/>
            <person name="Sutton G.G."/>
            <person name="Tao W."/>
            <person name="Teichmann S."/>
            <person name="Tobari Y.N."/>
            <person name="Tomimura Y."/>
            <person name="Tsolas J.M."/>
            <person name="Valente V.L."/>
            <person name="Venter E."/>
            <person name="Venter J.C."/>
            <person name="Vicario S."/>
            <person name="Vieira F.G."/>
            <person name="Vilella A.J."/>
            <person name="Villasante A."/>
            <person name="Walenz B."/>
            <person name="Wang J."/>
            <person name="Wasserman M."/>
            <person name="Watts T."/>
            <person name="Wilson D."/>
            <person name="Wilson R.K."/>
            <person name="Wing R.A."/>
            <person name="Wolfner M.F."/>
            <person name="Wong A."/>
            <person name="Wong G.K."/>
            <person name="Wu C.I."/>
            <person name="Wu G."/>
            <person name="Yamamoto D."/>
            <person name="Yang H.P."/>
            <person name="Yang S.P."/>
            <person name="Yorke J.A."/>
            <person name="Yoshida K."/>
            <person name="Zdobnov E."/>
            <person name="Zhang P."/>
            <person name="Zhang Y."/>
            <person name="Zimin A.V."/>
            <person name="Baldwin J."/>
            <person name="Abdouelleil A."/>
            <person name="Abdulkadir J."/>
            <person name="Abebe A."/>
            <person name="Abera B."/>
            <person name="Abreu J."/>
            <person name="Acer S.C."/>
            <person name="Aftuck L."/>
            <person name="Alexander A."/>
            <person name="An P."/>
            <person name="Anderson E."/>
            <person name="Anderson S."/>
            <person name="Arachi H."/>
            <person name="Azer M."/>
            <person name="Bachantsang P."/>
            <person name="Barry A."/>
            <person name="Bayul T."/>
            <person name="Berlin A."/>
            <person name="Bessette D."/>
            <person name="Bloom T."/>
            <person name="Blye J."/>
            <person name="Boguslavskiy L."/>
            <person name="Bonnet C."/>
            <person name="Boukhgalter B."/>
            <person name="Bourzgui I."/>
            <person name="Brown A."/>
            <person name="Cahill P."/>
            <person name="Channer S."/>
            <person name="Cheshatsang Y."/>
            <person name="Chuda L."/>
            <person name="Citroen M."/>
            <person name="Collymore A."/>
            <person name="Cooke P."/>
            <person name="Costello M."/>
            <person name="D'Aco K."/>
            <person name="Daza R."/>
            <person name="De Haan G."/>
            <person name="DeGray S."/>
            <person name="DeMaso C."/>
            <person name="Dhargay N."/>
            <person name="Dooley K."/>
            <person name="Dooley E."/>
            <person name="Doricent M."/>
            <person name="Dorje P."/>
            <person name="Dorjee K."/>
            <person name="Dupes A."/>
            <person name="Elong R."/>
            <person name="Falk J."/>
            <person name="Farina A."/>
            <person name="Faro S."/>
            <person name="Ferguson D."/>
            <person name="Fisher S."/>
            <person name="Foley C.D."/>
            <person name="Franke A."/>
            <person name="Friedrich D."/>
            <person name="Gadbois L."/>
            <person name="Gearin G."/>
            <person name="Gearin C.R."/>
            <person name="Giannoukos G."/>
            <person name="Goode T."/>
            <person name="Graham J."/>
            <person name="Grandbois E."/>
            <person name="Grewal S."/>
            <person name="Gyaltsen K."/>
            <person name="Hafez N."/>
            <person name="Hagos B."/>
            <person name="Hall J."/>
            <person name="Henson C."/>
            <person name="Hollinger A."/>
            <person name="Honan T."/>
            <person name="Huard M.D."/>
            <person name="Hughes L."/>
            <person name="Hurhula B."/>
            <person name="Husby M.E."/>
            <person name="Kamat A."/>
            <person name="Kanga B."/>
            <person name="Kashin S."/>
            <person name="Khazanovich D."/>
            <person name="Kisner P."/>
            <person name="Lance K."/>
            <person name="Lara M."/>
            <person name="Lee W."/>
            <person name="Lennon N."/>
            <person name="Letendre F."/>
            <person name="LeVine R."/>
            <person name="Lipovsky A."/>
            <person name="Liu X."/>
            <person name="Liu J."/>
            <person name="Liu S."/>
            <person name="Lokyitsang T."/>
            <person name="Lokyitsang Y."/>
            <person name="Lubonja R."/>
            <person name="Lui A."/>
            <person name="MacDonald P."/>
            <person name="Magnisalis V."/>
            <person name="Maru K."/>
            <person name="Matthews C."/>
            <person name="McCusker W."/>
            <person name="McDonough S."/>
            <person name="Mehta T."/>
            <person name="Meldrim J."/>
            <person name="Meneus L."/>
            <person name="Mihai O."/>
            <person name="Mihalev A."/>
            <person name="Mihova T."/>
            <person name="Mittelman R."/>
            <person name="Mlenga V."/>
            <person name="Montmayeur A."/>
            <person name="Mulrain L."/>
            <person name="Navidi A."/>
            <person name="Naylor J."/>
            <person name="Negash T."/>
            <person name="Nguyen T."/>
            <person name="Nguyen N."/>
            <person name="Nicol R."/>
            <person name="Norbu C."/>
            <person name="Norbu N."/>
            <person name="Novod N."/>
            <person name="O'Neill B."/>
            <person name="Osman S."/>
            <person name="Markiewicz E."/>
            <person name="Oyono O.L."/>
            <person name="Patti C."/>
            <person name="Phunkhang P."/>
            <person name="Pierre F."/>
            <person name="Priest M."/>
            <person name="Raghuraman S."/>
            <person name="Rege F."/>
            <person name="Reyes R."/>
            <person name="Rise C."/>
            <person name="Rogov P."/>
            <person name="Ross K."/>
            <person name="Ryan E."/>
            <person name="Settipalli S."/>
            <person name="Shea T."/>
            <person name="Sherpa N."/>
            <person name="Shi L."/>
            <person name="Shih D."/>
            <person name="Sparrow T."/>
            <person name="Spaulding J."/>
            <person name="Stalker J."/>
            <person name="Stange-Thomann N."/>
            <person name="Stavropoulos S."/>
            <person name="Stone C."/>
            <person name="Strader C."/>
            <person name="Tesfaye S."/>
            <person name="Thomson T."/>
            <person name="Thoulutsang Y."/>
            <person name="Thoulutsang D."/>
            <person name="Topham K."/>
            <person name="Topping I."/>
            <person name="Tsamla T."/>
            <person name="Vassiliev H."/>
            <person name="Vo A."/>
            <person name="Wangchuk T."/>
            <person name="Wangdi T."/>
            <person name="Weiand M."/>
            <person name="Wilkinson J."/>
            <person name="Wilson A."/>
            <person name="Yadav S."/>
            <person name="Young G."/>
            <person name="Yu Q."/>
            <person name="Zembek L."/>
            <person name="Zhong D."/>
            <person name="Zimmer A."/>
            <person name="Zwirko Z."/>
            <person name="Jaffe D.B."/>
            <person name="Alvarez P."/>
            <person name="Brockman W."/>
            <person name="Butler J."/>
            <person name="Chin C."/>
            <person name="Gnerre S."/>
            <person name="Grabherr M."/>
            <person name="Kleber M."/>
            <person name="Mauceli E."/>
            <person name="MacCallum I."/>
        </authorList>
    </citation>
    <scope>NUCLEOTIDE SEQUENCE [LARGE SCALE GENOMIC DNA]</scope>
    <source>
        <strain evidence="2 3">TSC#14021-0224.01</strain>
    </source>
</reference>
<gene>
    <name evidence="2" type="primary">Dere\GG27033</name>
    <name evidence="2" type="synonym">GG27033</name>
    <name evidence="2" type="ORF">Dere_GG27033</name>
</gene>
<evidence type="ECO:0000256" key="1">
    <source>
        <dbReference type="SAM" id="MobiDB-lite"/>
    </source>
</evidence>
<name>A0A0Q5U662_DROER</name>
<keyword evidence="3" id="KW-1185">Reference proteome</keyword>
<protein>
    <submittedName>
        <fullName evidence="2">Uncharacterized protein</fullName>
    </submittedName>
</protein>
<feature type="region of interest" description="Disordered" evidence="1">
    <location>
        <begin position="104"/>
        <end position="150"/>
    </location>
</feature>
<proteinExistence type="predicted"/>
<dbReference type="EMBL" id="CH954178">
    <property type="protein sequence ID" value="KQS44395.1"/>
    <property type="molecule type" value="Genomic_DNA"/>
</dbReference>
<evidence type="ECO:0000313" key="3">
    <source>
        <dbReference type="Proteomes" id="UP000008711"/>
    </source>
</evidence>
<organism evidence="2 3">
    <name type="scientific">Drosophila erecta</name>
    <name type="common">Fruit fly</name>
    <dbReference type="NCBI Taxonomy" id="7220"/>
    <lineage>
        <taxon>Eukaryota</taxon>
        <taxon>Metazoa</taxon>
        <taxon>Ecdysozoa</taxon>
        <taxon>Arthropoda</taxon>
        <taxon>Hexapoda</taxon>
        <taxon>Insecta</taxon>
        <taxon>Pterygota</taxon>
        <taxon>Neoptera</taxon>
        <taxon>Endopterygota</taxon>
        <taxon>Diptera</taxon>
        <taxon>Brachycera</taxon>
        <taxon>Muscomorpha</taxon>
        <taxon>Ephydroidea</taxon>
        <taxon>Drosophilidae</taxon>
        <taxon>Drosophila</taxon>
        <taxon>Sophophora</taxon>
    </lineage>
</organism>
<evidence type="ECO:0000313" key="2">
    <source>
        <dbReference type="EMBL" id="KQS44395.1"/>
    </source>
</evidence>
<dbReference type="Proteomes" id="UP000008711">
    <property type="component" value="Unassembled WGS sequence"/>
</dbReference>